<organism evidence="1 2">
    <name type="scientific">Kickxella alabastrina</name>
    <dbReference type="NCBI Taxonomy" id="61397"/>
    <lineage>
        <taxon>Eukaryota</taxon>
        <taxon>Fungi</taxon>
        <taxon>Fungi incertae sedis</taxon>
        <taxon>Zoopagomycota</taxon>
        <taxon>Kickxellomycotina</taxon>
        <taxon>Kickxellomycetes</taxon>
        <taxon>Kickxellales</taxon>
        <taxon>Kickxellaceae</taxon>
        <taxon>Kickxella</taxon>
    </lineage>
</organism>
<comment type="caution">
    <text evidence="1">The sequence shown here is derived from an EMBL/GenBank/DDBJ whole genome shotgun (WGS) entry which is preliminary data.</text>
</comment>
<evidence type="ECO:0000313" key="1">
    <source>
        <dbReference type="EMBL" id="KAJ1890010.1"/>
    </source>
</evidence>
<protein>
    <submittedName>
        <fullName evidence="1">Uncharacterized protein</fullName>
    </submittedName>
</protein>
<gene>
    <name evidence="1" type="ORF">LPJ66_007721</name>
</gene>
<accession>A0ACC1I835</accession>
<sequence length="894" mass="100358">MGTYVACNSWMYEYAVLIGRDWLNLTRNISFLASQVMQSLATALLVGFMFFYLKHDSVSTHNRLSVLYIIALNATFPTIMPALYAFFDERDVMLRERSSGVYRITTFYVSKATTFTPIALISSIIFITGVYFISRLTFDVSKFFITLGVLASLNTVSIAFMLMIGSAMKTMNIVFVVAPGIVIVELLFGGLLANPTTIPPAINWIRWINPVYYAYAAFIQNEFRGLVFDCNPFSKCYQNGEEVIAEYGMGRFTILENTMMLFEYGDDYTAKSSISTIDLDEPLALQPDVILSWKNLEYKVNSKDGPKSSVKTILRGITGQAKSGEAIALIGSSGAGKTTLLNALSGRIVGGELTGKILFRGSKRNPDTFKRLTAYVQQDDLMHPLLTVHETLSYASKLRLPNTNYTPEQKAERVNIVIQQLRLETARNTRIGDAATRGVSGGERKRVSIGTELLTDPRLLFLDEPTSGLDSNSSELVVELVKKISVEQGIASIMTIHQPNARIFNIFDKVILMSQGSIVYFGPTSSAIDYFASIGFQCPMHENPADYFVDLMTLDYRSDEALARSKEQVDIMVEKFSVHLKQLAVKDSSQAKNFWNGHPKIDSNLLTEEVDTTQNGWFYEFHALYRRDWTNIVRNTYYIIGQVIQPMCMGMFIGFLFYYLGHDSVSILNRLGILYIIVVQATFPIFMPQIALLVTDLVIAAREQASASYRLSTYYVSKAATYAPIALICNTLFYASVYFISRLDFNAGKFFTGLIIFYCQNIVTIGFMFVFAGSIKSVAVIYLISTAAITVQMLYSGLFVNFKSITVALSWMRWVNPIFYAFSALAQNEMTGMAFTCADGLQCFESGDQVLSSYDMNVINIWQNVLLLLLVGASYYIGGYILLMWKATPRYIWL</sequence>
<reference evidence="1" key="1">
    <citation type="submission" date="2022-07" db="EMBL/GenBank/DDBJ databases">
        <title>Phylogenomic reconstructions and comparative analyses of Kickxellomycotina fungi.</title>
        <authorList>
            <person name="Reynolds N.K."/>
            <person name="Stajich J.E."/>
            <person name="Barry K."/>
            <person name="Grigoriev I.V."/>
            <person name="Crous P."/>
            <person name="Smith M.E."/>
        </authorList>
    </citation>
    <scope>NUCLEOTIDE SEQUENCE</scope>
    <source>
        <strain evidence="1">Benny 63K</strain>
    </source>
</reference>
<dbReference type="EMBL" id="JANBPG010001427">
    <property type="protein sequence ID" value="KAJ1890010.1"/>
    <property type="molecule type" value="Genomic_DNA"/>
</dbReference>
<dbReference type="Proteomes" id="UP001150581">
    <property type="component" value="Unassembled WGS sequence"/>
</dbReference>
<evidence type="ECO:0000313" key="2">
    <source>
        <dbReference type="Proteomes" id="UP001150581"/>
    </source>
</evidence>
<keyword evidence="2" id="KW-1185">Reference proteome</keyword>
<name>A0ACC1I835_9FUNG</name>
<proteinExistence type="predicted"/>